<evidence type="ECO:0000256" key="1">
    <source>
        <dbReference type="SAM" id="MobiDB-lite"/>
    </source>
</evidence>
<dbReference type="EMBL" id="OZ034813">
    <property type="protein sequence ID" value="CAL1357313.1"/>
    <property type="molecule type" value="Genomic_DNA"/>
</dbReference>
<evidence type="ECO:0000313" key="5">
    <source>
        <dbReference type="Proteomes" id="UP001497516"/>
    </source>
</evidence>
<proteinExistence type="predicted"/>
<protein>
    <recommendedName>
        <fullName evidence="3">DUF1664 domain-containing protein</fullName>
    </recommendedName>
</protein>
<dbReference type="Proteomes" id="UP001497516">
    <property type="component" value="Chromosome 1"/>
</dbReference>
<keyword evidence="2" id="KW-0472">Membrane</keyword>
<keyword evidence="2" id="KW-1133">Transmembrane helix</keyword>
<dbReference type="AlphaFoldDB" id="A0AAV2CL94"/>
<keyword evidence="2" id="KW-0812">Transmembrane</keyword>
<accession>A0AAV2CL94</accession>
<reference evidence="4 5" key="1">
    <citation type="submission" date="2024-04" db="EMBL/GenBank/DDBJ databases">
        <authorList>
            <person name="Fracassetti M."/>
        </authorList>
    </citation>
    <scope>NUCLEOTIDE SEQUENCE [LARGE SCALE GENOMIC DNA]</scope>
</reference>
<evidence type="ECO:0000313" key="4">
    <source>
        <dbReference type="EMBL" id="CAL1357313.1"/>
    </source>
</evidence>
<organism evidence="4 5">
    <name type="scientific">Linum trigynum</name>
    <dbReference type="NCBI Taxonomy" id="586398"/>
    <lineage>
        <taxon>Eukaryota</taxon>
        <taxon>Viridiplantae</taxon>
        <taxon>Streptophyta</taxon>
        <taxon>Embryophyta</taxon>
        <taxon>Tracheophyta</taxon>
        <taxon>Spermatophyta</taxon>
        <taxon>Magnoliopsida</taxon>
        <taxon>eudicotyledons</taxon>
        <taxon>Gunneridae</taxon>
        <taxon>Pentapetalae</taxon>
        <taxon>rosids</taxon>
        <taxon>fabids</taxon>
        <taxon>Malpighiales</taxon>
        <taxon>Linaceae</taxon>
        <taxon>Linum</taxon>
    </lineage>
</organism>
<feature type="region of interest" description="Disordered" evidence="1">
    <location>
        <begin position="275"/>
        <end position="300"/>
    </location>
</feature>
<gene>
    <name evidence="4" type="ORF">LTRI10_LOCUS4957</name>
</gene>
<dbReference type="PANTHER" id="PTHR46667">
    <property type="entry name" value="OS05G0182700 PROTEIN"/>
    <property type="match status" value="1"/>
</dbReference>
<evidence type="ECO:0000259" key="3">
    <source>
        <dbReference type="Pfam" id="PF07889"/>
    </source>
</evidence>
<feature type="transmembrane region" description="Helical" evidence="2">
    <location>
        <begin position="90"/>
        <end position="110"/>
    </location>
</feature>
<feature type="domain" description="DUF1664" evidence="3">
    <location>
        <begin position="88"/>
        <end position="211"/>
    </location>
</feature>
<keyword evidence="5" id="KW-1185">Reference proteome</keyword>
<name>A0AAV2CL94_9ROSI</name>
<sequence>MAMQAALGSRVLLIAGAGYFGTVLIQKGKLSDLIGELQALVKGIEKGDSDGETGQADVLSQQVRLLAQQVRQLTSARHITVLNTGQSGNFTGYIIPAATVGAVGYGYIWWKGWKLSDLMYVTKQSMTAAVSNLTKHLEGVTDALAKAKEHLTQRIQGLDDKMDKQNELSRKIESDVNAINDNILLLDSGMANLINYVSVLDEKLDSLEGKQSRANLGIQYLCNFVQGKKVKMPEALEEEFLPSRTRSITFHDVSGPMGLKALDCFSRSTSVPPVTDGIQLNGEEPQTPSRPLLRYNSAKV</sequence>
<dbReference type="InterPro" id="IPR012458">
    <property type="entry name" value="DUF1664"/>
</dbReference>
<dbReference type="PANTHER" id="PTHR46667:SF6">
    <property type="entry name" value="OS01G0185100 PROTEIN"/>
    <property type="match status" value="1"/>
</dbReference>
<feature type="transmembrane region" description="Helical" evidence="2">
    <location>
        <begin position="7"/>
        <end position="25"/>
    </location>
</feature>
<evidence type="ECO:0000256" key="2">
    <source>
        <dbReference type="SAM" id="Phobius"/>
    </source>
</evidence>
<dbReference type="Pfam" id="PF07889">
    <property type="entry name" value="DUF1664"/>
    <property type="match status" value="1"/>
</dbReference>